<dbReference type="Pfam" id="PF24883">
    <property type="entry name" value="NPHP3_N"/>
    <property type="match status" value="1"/>
</dbReference>
<feature type="non-terminal residue" evidence="3">
    <location>
        <position position="1"/>
    </location>
</feature>
<comment type="caution">
    <text evidence="3">The sequence shown here is derived from an EMBL/GenBank/DDBJ whole genome shotgun (WGS) entry which is preliminary data.</text>
</comment>
<gene>
    <name evidence="3" type="ORF">FA13DRAFT_1601995</name>
</gene>
<dbReference type="EMBL" id="QPFP01000128">
    <property type="protein sequence ID" value="TEB20940.1"/>
    <property type="molecule type" value="Genomic_DNA"/>
</dbReference>
<reference evidence="3 4" key="1">
    <citation type="journal article" date="2019" name="Nat. Ecol. Evol.">
        <title>Megaphylogeny resolves global patterns of mushroom evolution.</title>
        <authorList>
            <person name="Varga T."/>
            <person name="Krizsan K."/>
            <person name="Foldi C."/>
            <person name="Dima B."/>
            <person name="Sanchez-Garcia M."/>
            <person name="Sanchez-Ramirez S."/>
            <person name="Szollosi G.J."/>
            <person name="Szarkandi J.G."/>
            <person name="Papp V."/>
            <person name="Albert L."/>
            <person name="Andreopoulos W."/>
            <person name="Angelini C."/>
            <person name="Antonin V."/>
            <person name="Barry K.W."/>
            <person name="Bougher N.L."/>
            <person name="Buchanan P."/>
            <person name="Buyck B."/>
            <person name="Bense V."/>
            <person name="Catcheside P."/>
            <person name="Chovatia M."/>
            <person name="Cooper J."/>
            <person name="Damon W."/>
            <person name="Desjardin D."/>
            <person name="Finy P."/>
            <person name="Geml J."/>
            <person name="Haridas S."/>
            <person name="Hughes K."/>
            <person name="Justo A."/>
            <person name="Karasinski D."/>
            <person name="Kautmanova I."/>
            <person name="Kiss B."/>
            <person name="Kocsube S."/>
            <person name="Kotiranta H."/>
            <person name="LaButti K.M."/>
            <person name="Lechner B.E."/>
            <person name="Liimatainen K."/>
            <person name="Lipzen A."/>
            <person name="Lukacs Z."/>
            <person name="Mihaltcheva S."/>
            <person name="Morgado L.N."/>
            <person name="Niskanen T."/>
            <person name="Noordeloos M.E."/>
            <person name="Ohm R.A."/>
            <person name="Ortiz-Santana B."/>
            <person name="Ovrebo C."/>
            <person name="Racz N."/>
            <person name="Riley R."/>
            <person name="Savchenko A."/>
            <person name="Shiryaev A."/>
            <person name="Soop K."/>
            <person name="Spirin V."/>
            <person name="Szebenyi C."/>
            <person name="Tomsovsky M."/>
            <person name="Tulloss R.E."/>
            <person name="Uehling J."/>
            <person name="Grigoriev I.V."/>
            <person name="Vagvolgyi C."/>
            <person name="Papp T."/>
            <person name="Martin F.M."/>
            <person name="Miettinen O."/>
            <person name="Hibbett D.S."/>
            <person name="Nagy L.G."/>
        </authorList>
    </citation>
    <scope>NUCLEOTIDE SEQUENCE [LARGE SCALE GENOMIC DNA]</scope>
    <source>
        <strain evidence="3 4">FP101781</strain>
    </source>
</reference>
<sequence length="123" mass="13249">VWLTGPAGAGKTAIMGSIADECHVRGWLAGSFFISVSMTKVDRCSKRYLMPTLAYHLLQLNVAGLRAAILASVEAHPSVFDKRLDQQVEILILAPIREVLKTAATSTWPKAILVDGVDECAAD</sequence>
<keyword evidence="1" id="KW-0677">Repeat</keyword>
<feature type="domain" description="Nephrocystin 3-like N-terminal" evidence="2">
    <location>
        <begin position="1"/>
        <end position="121"/>
    </location>
</feature>
<protein>
    <recommendedName>
        <fullName evidence="2">Nephrocystin 3-like N-terminal domain-containing protein</fullName>
    </recommendedName>
</protein>
<dbReference type="STRING" id="71717.A0A4Y7SH62"/>
<evidence type="ECO:0000256" key="1">
    <source>
        <dbReference type="ARBA" id="ARBA00022737"/>
    </source>
</evidence>
<feature type="non-terminal residue" evidence="3">
    <location>
        <position position="123"/>
    </location>
</feature>
<proteinExistence type="predicted"/>
<dbReference type="Proteomes" id="UP000298030">
    <property type="component" value="Unassembled WGS sequence"/>
</dbReference>
<evidence type="ECO:0000313" key="4">
    <source>
        <dbReference type="Proteomes" id="UP000298030"/>
    </source>
</evidence>
<evidence type="ECO:0000313" key="3">
    <source>
        <dbReference type="EMBL" id="TEB20940.1"/>
    </source>
</evidence>
<name>A0A4Y7SH62_COPMI</name>
<evidence type="ECO:0000259" key="2">
    <source>
        <dbReference type="Pfam" id="PF24883"/>
    </source>
</evidence>
<accession>A0A4Y7SH62</accession>
<dbReference type="InterPro" id="IPR056884">
    <property type="entry name" value="NPHP3-like_N"/>
</dbReference>
<dbReference type="OrthoDB" id="5106486at2759"/>
<keyword evidence="4" id="KW-1185">Reference proteome</keyword>
<dbReference type="AlphaFoldDB" id="A0A4Y7SH62"/>
<organism evidence="3 4">
    <name type="scientific">Coprinellus micaceus</name>
    <name type="common">Glistening ink-cap mushroom</name>
    <name type="synonym">Coprinus micaceus</name>
    <dbReference type="NCBI Taxonomy" id="71717"/>
    <lineage>
        <taxon>Eukaryota</taxon>
        <taxon>Fungi</taxon>
        <taxon>Dikarya</taxon>
        <taxon>Basidiomycota</taxon>
        <taxon>Agaricomycotina</taxon>
        <taxon>Agaricomycetes</taxon>
        <taxon>Agaricomycetidae</taxon>
        <taxon>Agaricales</taxon>
        <taxon>Agaricineae</taxon>
        <taxon>Psathyrellaceae</taxon>
        <taxon>Coprinellus</taxon>
    </lineage>
</organism>